<dbReference type="AlphaFoldDB" id="E4XTI9"/>
<proteinExistence type="predicted"/>
<name>E4XTI9_OIKDI</name>
<organism evidence="3">
    <name type="scientific">Oikopleura dioica</name>
    <name type="common">Tunicate</name>
    <dbReference type="NCBI Taxonomy" id="34765"/>
    <lineage>
        <taxon>Eukaryota</taxon>
        <taxon>Metazoa</taxon>
        <taxon>Chordata</taxon>
        <taxon>Tunicata</taxon>
        <taxon>Appendicularia</taxon>
        <taxon>Copelata</taxon>
        <taxon>Oikopleuridae</taxon>
        <taxon>Oikopleura</taxon>
    </lineage>
</organism>
<feature type="region of interest" description="Disordered" evidence="2">
    <location>
        <begin position="157"/>
        <end position="187"/>
    </location>
</feature>
<protein>
    <submittedName>
        <fullName evidence="3">Uncharacterized protein</fullName>
    </submittedName>
</protein>
<keyword evidence="4" id="KW-1185">Reference proteome</keyword>
<accession>E4XTI9</accession>
<sequence length="197" mass="23039">MPYNMSDRVTYIRRVMDDQFKDSLQRRKQIQVTHGSALNITRRLGPLNKSIKMERSVNMSENVELNNTSSEMDELENDIAESESLFSTQTCIDGRLREFTIIDRFFDTCTTCKDIDEPSSSFKDSLSNLAEHEKKSRVENYKLKKENESLKKRLKTMEEMQAIRKQSQNEESISRQDKSKDGSYDKKNLHGLHILPF</sequence>
<dbReference type="InParanoid" id="E4XTI9"/>
<evidence type="ECO:0000313" key="4">
    <source>
        <dbReference type="Proteomes" id="UP000001307"/>
    </source>
</evidence>
<dbReference type="Proteomes" id="UP000001307">
    <property type="component" value="Unassembled WGS sequence"/>
</dbReference>
<gene>
    <name evidence="3" type="ORF">GSOID_T00003795001</name>
</gene>
<dbReference type="EMBL" id="FN653156">
    <property type="protein sequence ID" value="CBY13051.1"/>
    <property type="molecule type" value="Genomic_DNA"/>
</dbReference>
<evidence type="ECO:0000256" key="2">
    <source>
        <dbReference type="SAM" id="MobiDB-lite"/>
    </source>
</evidence>
<evidence type="ECO:0000256" key="1">
    <source>
        <dbReference type="SAM" id="Coils"/>
    </source>
</evidence>
<reference evidence="3" key="1">
    <citation type="journal article" date="2010" name="Science">
        <title>Plasticity of animal genome architecture unmasked by rapid evolution of a pelagic tunicate.</title>
        <authorList>
            <person name="Denoeud F."/>
            <person name="Henriet S."/>
            <person name="Mungpakdee S."/>
            <person name="Aury J.M."/>
            <person name="Da Silva C."/>
            <person name="Brinkmann H."/>
            <person name="Mikhaleva J."/>
            <person name="Olsen L.C."/>
            <person name="Jubin C."/>
            <person name="Canestro C."/>
            <person name="Bouquet J.M."/>
            <person name="Danks G."/>
            <person name="Poulain J."/>
            <person name="Campsteijn C."/>
            <person name="Adamski M."/>
            <person name="Cross I."/>
            <person name="Yadetie F."/>
            <person name="Muffato M."/>
            <person name="Louis A."/>
            <person name="Butcher S."/>
            <person name="Tsagkogeorga G."/>
            <person name="Konrad A."/>
            <person name="Singh S."/>
            <person name="Jensen M.F."/>
            <person name="Cong E.H."/>
            <person name="Eikeseth-Otteraa H."/>
            <person name="Noel B."/>
            <person name="Anthouard V."/>
            <person name="Porcel B.M."/>
            <person name="Kachouri-Lafond R."/>
            <person name="Nishino A."/>
            <person name="Ugolini M."/>
            <person name="Chourrout P."/>
            <person name="Nishida H."/>
            <person name="Aasland R."/>
            <person name="Huzurbazar S."/>
            <person name="Westhof E."/>
            <person name="Delsuc F."/>
            <person name="Lehrach H."/>
            <person name="Reinhardt R."/>
            <person name="Weissenbach J."/>
            <person name="Roy S.W."/>
            <person name="Artiguenave F."/>
            <person name="Postlethwait J.H."/>
            <person name="Manak J.R."/>
            <person name="Thompson E.M."/>
            <person name="Jaillon O."/>
            <person name="Du Pasquier L."/>
            <person name="Boudinot P."/>
            <person name="Liberles D.A."/>
            <person name="Volff J.N."/>
            <person name="Philippe H."/>
            <person name="Lenhard B."/>
            <person name="Roest Crollius H."/>
            <person name="Wincker P."/>
            <person name="Chourrout D."/>
        </authorList>
    </citation>
    <scope>NUCLEOTIDE SEQUENCE [LARGE SCALE GENOMIC DNA]</scope>
</reference>
<feature type="compositionally biased region" description="Basic and acidic residues" evidence="2">
    <location>
        <begin position="172"/>
        <end position="187"/>
    </location>
</feature>
<keyword evidence="1" id="KW-0175">Coiled coil</keyword>
<feature type="coiled-coil region" evidence="1">
    <location>
        <begin position="58"/>
        <end position="85"/>
    </location>
</feature>
<evidence type="ECO:0000313" key="3">
    <source>
        <dbReference type="EMBL" id="CBY13051.1"/>
    </source>
</evidence>